<dbReference type="Proteomes" id="UP000274139">
    <property type="component" value="Unassembled WGS sequence"/>
</dbReference>
<keyword evidence="1" id="KW-0472">Membrane</keyword>
<reference evidence="2 3" key="1">
    <citation type="submission" date="2018-10" db="EMBL/GenBank/DDBJ databases">
        <title>Draft genome sequence of Aquitalea MWU14-2217 isolated from a wild cranberry bog in Provincetown, Massachusetts.</title>
        <authorList>
            <person name="Ebadzadsahrai G."/>
            <person name="Soby S."/>
        </authorList>
    </citation>
    <scope>NUCLEOTIDE SEQUENCE [LARGE SCALE GENOMIC DNA]</scope>
    <source>
        <strain evidence="2 3">MWU14-2217</strain>
    </source>
</reference>
<keyword evidence="3" id="KW-1185">Reference proteome</keyword>
<name>A0A454JMR3_9NEIS</name>
<gene>
    <name evidence="2" type="ORF">EAY64_02530</name>
</gene>
<accession>A0A454JMR3</accession>
<sequence>MALGDAKCRLGWRGGLLKAGMAAARPAFCLTAGLAGAGIGNKQKMLKALLINSAIYLAFFLERAGIFPHLSAIYSLFYGRNHPNGMILLR</sequence>
<feature type="transmembrane region" description="Helical" evidence="1">
    <location>
        <begin position="54"/>
        <end position="77"/>
    </location>
</feature>
<protein>
    <submittedName>
        <fullName evidence="2">Uncharacterized protein</fullName>
    </submittedName>
</protein>
<keyword evidence="1" id="KW-1133">Transmembrane helix</keyword>
<evidence type="ECO:0000313" key="3">
    <source>
        <dbReference type="Proteomes" id="UP000274139"/>
    </source>
</evidence>
<dbReference type="AlphaFoldDB" id="A0A454JMR3"/>
<dbReference type="EMBL" id="RFAR01000007">
    <property type="protein sequence ID" value="RMD01359.1"/>
    <property type="molecule type" value="Genomic_DNA"/>
</dbReference>
<keyword evidence="1" id="KW-0812">Transmembrane</keyword>
<dbReference type="RefSeq" id="WP_103523216.1">
    <property type="nucleotide sequence ID" value="NZ_JAIZDC010000001.1"/>
</dbReference>
<comment type="caution">
    <text evidence="2">The sequence shown here is derived from an EMBL/GenBank/DDBJ whole genome shotgun (WGS) entry which is preliminary data.</text>
</comment>
<evidence type="ECO:0000313" key="2">
    <source>
        <dbReference type="EMBL" id="RMD01359.1"/>
    </source>
</evidence>
<evidence type="ECO:0000256" key="1">
    <source>
        <dbReference type="SAM" id="Phobius"/>
    </source>
</evidence>
<organism evidence="2 3">
    <name type="scientific">Aquitalea palustris</name>
    <dbReference type="NCBI Taxonomy" id="2480983"/>
    <lineage>
        <taxon>Bacteria</taxon>
        <taxon>Pseudomonadati</taxon>
        <taxon>Pseudomonadota</taxon>
        <taxon>Betaproteobacteria</taxon>
        <taxon>Neisseriales</taxon>
        <taxon>Chromobacteriaceae</taxon>
        <taxon>Aquitalea</taxon>
    </lineage>
</organism>
<proteinExistence type="predicted"/>